<dbReference type="InterPro" id="IPR005754">
    <property type="entry name" value="Sortase"/>
</dbReference>
<sequence>MKKVSIAVILFVSGLLLIFSPFIKNYLIQLKVNNSLNEFTDQSADELKRNRNKENSKEKELIAPPSELDLLKNVRFKGKPVGVIFIPAIDLQLPIYGTMTQENLMFGAAEMNDHQQMGVGNYILAGHHMKQNGLLFQSVPTLENGDMIRITDKTTIYEYKVTSNIIVHETSIEVMESNDKNEITLVTCDEPYYTENRTIVRGELVKETPFKGQEAFFACTSCS</sequence>
<dbReference type="EC" id="3.4.22.70" evidence="4"/>
<organism evidence="4 5">
    <name type="scientific">Bacillus chungangensis</name>
    <dbReference type="NCBI Taxonomy" id="587633"/>
    <lineage>
        <taxon>Bacteria</taxon>
        <taxon>Bacillati</taxon>
        <taxon>Bacillota</taxon>
        <taxon>Bacilli</taxon>
        <taxon>Bacillales</taxon>
        <taxon>Bacillaceae</taxon>
        <taxon>Bacillus</taxon>
    </lineage>
</organism>
<dbReference type="InterPro" id="IPR042007">
    <property type="entry name" value="Sortase_A"/>
</dbReference>
<dbReference type="EMBL" id="JAUSTT010000018">
    <property type="protein sequence ID" value="MDQ0177036.1"/>
    <property type="molecule type" value="Genomic_DNA"/>
</dbReference>
<protein>
    <submittedName>
        <fullName evidence="4">Sortase A</fullName>
        <ecNumber evidence="4">3.4.22.70</ecNumber>
    </submittedName>
</protein>
<evidence type="ECO:0000313" key="5">
    <source>
        <dbReference type="Proteomes" id="UP001223586"/>
    </source>
</evidence>
<name>A0ABT9WUR9_9BACI</name>
<evidence type="ECO:0000256" key="2">
    <source>
        <dbReference type="ARBA" id="ARBA00022801"/>
    </source>
</evidence>
<evidence type="ECO:0000256" key="3">
    <source>
        <dbReference type="ARBA" id="ARBA00022807"/>
    </source>
</evidence>
<gene>
    <name evidence="4" type="ORF">J2S08_002915</name>
</gene>
<keyword evidence="1" id="KW-0645">Protease</keyword>
<dbReference type="NCBIfam" id="TIGR01076">
    <property type="entry name" value="sortase_fam"/>
    <property type="match status" value="1"/>
</dbReference>
<evidence type="ECO:0000313" key="4">
    <source>
        <dbReference type="EMBL" id="MDQ0177036.1"/>
    </source>
</evidence>
<dbReference type="GO" id="GO:0016787">
    <property type="term" value="F:hydrolase activity"/>
    <property type="evidence" value="ECO:0007669"/>
    <property type="project" value="UniProtKB-KW"/>
</dbReference>
<dbReference type="RefSeq" id="WP_307230690.1">
    <property type="nucleotide sequence ID" value="NZ_JAUSTT010000018.1"/>
</dbReference>
<dbReference type="Proteomes" id="UP001223586">
    <property type="component" value="Unassembled WGS sequence"/>
</dbReference>
<dbReference type="Gene3D" id="2.40.260.10">
    <property type="entry name" value="Sortase"/>
    <property type="match status" value="1"/>
</dbReference>
<proteinExistence type="predicted"/>
<dbReference type="InterPro" id="IPR023365">
    <property type="entry name" value="Sortase_dom-sf"/>
</dbReference>
<dbReference type="CDD" id="cd06165">
    <property type="entry name" value="Sortase_A"/>
    <property type="match status" value="1"/>
</dbReference>
<dbReference type="Pfam" id="PF04203">
    <property type="entry name" value="Sortase"/>
    <property type="match status" value="1"/>
</dbReference>
<comment type="caution">
    <text evidence="4">The sequence shown here is derived from an EMBL/GenBank/DDBJ whole genome shotgun (WGS) entry which is preliminary data.</text>
</comment>
<accession>A0ABT9WUR9</accession>
<evidence type="ECO:0000256" key="1">
    <source>
        <dbReference type="ARBA" id="ARBA00022670"/>
    </source>
</evidence>
<reference evidence="4 5" key="1">
    <citation type="submission" date="2023-07" db="EMBL/GenBank/DDBJ databases">
        <title>Genomic Encyclopedia of Type Strains, Phase IV (KMG-IV): sequencing the most valuable type-strain genomes for metagenomic binning, comparative biology and taxonomic classification.</title>
        <authorList>
            <person name="Goeker M."/>
        </authorList>
    </citation>
    <scope>NUCLEOTIDE SEQUENCE [LARGE SCALE GENOMIC DNA]</scope>
    <source>
        <strain evidence="4 5">DSM 23837</strain>
    </source>
</reference>
<keyword evidence="5" id="KW-1185">Reference proteome</keyword>
<keyword evidence="2 4" id="KW-0378">Hydrolase</keyword>
<keyword evidence="3" id="KW-0788">Thiol protease</keyword>
<dbReference type="SUPFAM" id="SSF63817">
    <property type="entry name" value="Sortase"/>
    <property type="match status" value="1"/>
</dbReference>